<dbReference type="Gene3D" id="2.60.120.260">
    <property type="entry name" value="Galactose-binding domain-like"/>
    <property type="match status" value="2"/>
</dbReference>
<reference evidence="6" key="2">
    <citation type="submission" date="2015-03" db="EMBL/GenBank/DDBJ databases">
        <title>Genome sequence of Paenibacillus beijingensis strain DSM 24997T.</title>
        <authorList>
            <person name="Kwak Y."/>
            <person name="Shin J.-H."/>
        </authorList>
    </citation>
    <scope>NUCLEOTIDE SEQUENCE [LARGE SCALE GENOMIC DNA]</scope>
    <source>
        <strain evidence="6">DSM 24997</strain>
    </source>
</reference>
<dbReference type="PANTHER" id="PTHR34987">
    <property type="entry name" value="C, PUTATIVE (AFU_ORTHOLOGUE AFUA_3G02880)-RELATED"/>
    <property type="match status" value="1"/>
</dbReference>
<accession>A0A0D5NJQ3</accession>
<evidence type="ECO:0000259" key="1">
    <source>
        <dbReference type="Pfam" id="PF05592"/>
    </source>
</evidence>
<dbReference type="GO" id="GO:0005975">
    <property type="term" value="P:carbohydrate metabolic process"/>
    <property type="evidence" value="ECO:0007669"/>
    <property type="project" value="InterPro"/>
</dbReference>
<dbReference type="EMBL" id="CP011058">
    <property type="protein sequence ID" value="AJY75345.1"/>
    <property type="molecule type" value="Genomic_DNA"/>
</dbReference>
<evidence type="ECO:0000259" key="4">
    <source>
        <dbReference type="Pfam" id="PF17390"/>
    </source>
</evidence>
<dbReference type="PANTHER" id="PTHR34987:SF2">
    <property type="entry name" value="B, PUTATIVE (AFU_ORTHOLOGUE AFUA_7G05040)-RELATED"/>
    <property type="match status" value="1"/>
</dbReference>
<reference evidence="5 6" key="1">
    <citation type="journal article" date="2015" name="J. Biotechnol.">
        <title>Complete genome sequence of Paenibacillus beijingensis 7188(T) (=DSM 24997(T)), a novel rhizobacterium from jujube garden soil.</title>
        <authorList>
            <person name="Kwak Y."/>
            <person name="Shin J.H."/>
        </authorList>
    </citation>
    <scope>NUCLEOTIDE SEQUENCE [LARGE SCALE GENOMIC DNA]</scope>
    <source>
        <strain evidence="5 6">DSM 24997</strain>
    </source>
</reference>
<dbReference type="Pfam" id="PF08531">
    <property type="entry name" value="Bac_rhamnosid_N"/>
    <property type="match status" value="1"/>
</dbReference>
<dbReference type="RefSeq" id="WP_045670774.1">
    <property type="nucleotide sequence ID" value="NZ_CP011058.1"/>
</dbReference>
<dbReference type="PATRIC" id="fig|1126833.4.peg.2863"/>
<dbReference type="Gene3D" id="2.60.420.10">
    <property type="entry name" value="Maltose phosphorylase, domain 3"/>
    <property type="match status" value="1"/>
</dbReference>
<protein>
    <submittedName>
        <fullName evidence="5">Uncharacterized protein</fullName>
    </submittedName>
</protein>
<feature type="domain" description="Alpha-L-rhamnosidase C-terminal" evidence="4">
    <location>
        <begin position="738"/>
        <end position="794"/>
    </location>
</feature>
<feature type="domain" description="Bacterial alpha-L-rhamnosidase N-terminal" evidence="2">
    <location>
        <begin position="59"/>
        <end position="205"/>
    </location>
</feature>
<sequence>MEDRLCAARFRRGKPAHQSEQWLPESGLIWHPDEVETHYEQPVNSYCRFRNTFHLPDRPKRGTIRIFADSRYQLFVNGSYAGRGPCRSDPRWQYYDVIDILPLLRQGENTIAVLALYYGYGTGQSISRIPALLAEAGVETESQTVNVPSGTGWKCSKSEAYESGAPRINGCQGPAEIIDFRREPEDWRSPEYNDSDWTPAKRRNLRLTPFWNLVPRPIPMLKEEIIDSIAIVNQGAGHEKRYPVDSRHKQLIAEETTIAFRPGEPVPSAETALDPAAGGTFHLLTYDFGRIEPGYLQLEVSGPPGAVIDAVYAEHLWEGKALLNEDNNRSFDSFILSGRRDAYEIAFGWKACRYVQLRVRNPDGLVKLHRVGMRKRTYPVDQHATFACNDGSLGQIWELSEHTLRICMQDAFVDSPSREQQQWMGDGRSQALMNYYFTGDGRLHRKLLEQIGQSQDWHGMTTSRYPDGHHNYPPIPSFCLQWICSFGEYMQYTGDKEPLGQWWPNIIAALRWFSAYENEEGLLADVPYWAYIDAGETPEGRALDVSRGGIVTGLNLQYLEALQRAVSYARIVGDEEACFYYDKLAAKLADRIRNRLWNEEQGAYADCLVDGRLSGVVSEPVNALALLHLHEPGDARTGQIVERVFEHSNDSVSEPAVAGSPYSMLLIYQALRKAGRTGRALELIRSRYQPMLDAGATTVWEYWKLFYREKQSGLIRFGSACHAWASAPLVCFIEAVLGVRPESPGFRRVSLRPNLFDLAWAEGSVPTACGELRIRADKQKEGTWLKFTVPSGCEIVCMDRVFGAGTFEVLFVE</sequence>
<evidence type="ECO:0000313" key="5">
    <source>
        <dbReference type="EMBL" id="AJY75345.1"/>
    </source>
</evidence>
<evidence type="ECO:0000259" key="2">
    <source>
        <dbReference type="Pfam" id="PF08531"/>
    </source>
</evidence>
<name>A0A0D5NJQ3_9BACL</name>
<dbReference type="HOGENOM" id="CLU_009782_0_0_9"/>
<evidence type="ECO:0000313" key="6">
    <source>
        <dbReference type="Proteomes" id="UP000032633"/>
    </source>
</evidence>
<feature type="domain" description="Alpha-L-rhamnosidase six-hairpin glycosidase" evidence="3">
    <location>
        <begin position="381"/>
        <end position="730"/>
    </location>
</feature>
<dbReference type="SUPFAM" id="SSF48208">
    <property type="entry name" value="Six-hairpin glycosidases"/>
    <property type="match status" value="1"/>
</dbReference>
<dbReference type="InterPro" id="IPR035396">
    <property type="entry name" value="Bac_rhamnosid6H"/>
</dbReference>
<feature type="domain" description="Alpha-L-rhamnosidase concanavalin-like" evidence="1">
    <location>
        <begin position="286"/>
        <end position="360"/>
    </location>
</feature>
<proteinExistence type="predicted"/>
<evidence type="ECO:0000259" key="3">
    <source>
        <dbReference type="Pfam" id="PF17389"/>
    </source>
</evidence>
<dbReference type="Pfam" id="PF17390">
    <property type="entry name" value="Bac_rhamnosid_C"/>
    <property type="match status" value="1"/>
</dbReference>
<dbReference type="InterPro" id="IPR035398">
    <property type="entry name" value="Bac_rhamnosid_C"/>
</dbReference>
<dbReference type="KEGG" id="pbj:VN24_13135"/>
<dbReference type="InterPro" id="IPR008928">
    <property type="entry name" value="6-hairpin_glycosidase_sf"/>
</dbReference>
<dbReference type="Pfam" id="PF05592">
    <property type="entry name" value="Bac_rhamnosid"/>
    <property type="match status" value="1"/>
</dbReference>
<dbReference type="InterPro" id="IPR013737">
    <property type="entry name" value="Bac_rhamnosid_N"/>
</dbReference>
<dbReference type="Gene3D" id="1.50.10.10">
    <property type="match status" value="1"/>
</dbReference>
<keyword evidence="6" id="KW-1185">Reference proteome</keyword>
<dbReference type="InterPro" id="IPR008979">
    <property type="entry name" value="Galactose-bd-like_sf"/>
</dbReference>
<organism evidence="5 6">
    <name type="scientific">Paenibacillus beijingensis</name>
    <dbReference type="NCBI Taxonomy" id="1126833"/>
    <lineage>
        <taxon>Bacteria</taxon>
        <taxon>Bacillati</taxon>
        <taxon>Bacillota</taxon>
        <taxon>Bacilli</taxon>
        <taxon>Bacillales</taxon>
        <taxon>Paenibacillaceae</taxon>
        <taxon>Paenibacillus</taxon>
    </lineage>
</organism>
<dbReference type="InterPro" id="IPR008902">
    <property type="entry name" value="Rhamnosid_concanavalin"/>
</dbReference>
<dbReference type="InterPro" id="IPR012341">
    <property type="entry name" value="6hp_glycosidase-like_sf"/>
</dbReference>
<dbReference type="OrthoDB" id="9815108at2"/>
<dbReference type="Proteomes" id="UP000032633">
    <property type="component" value="Chromosome"/>
</dbReference>
<gene>
    <name evidence="5" type="ORF">VN24_13135</name>
</gene>
<dbReference type="SUPFAM" id="SSF49785">
    <property type="entry name" value="Galactose-binding domain-like"/>
    <property type="match status" value="1"/>
</dbReference>
<dbReference type="STRING" id="1126833.VN24_13135"/>
<dbReference type="AlphaFoldDB" id="A0A0D5NJQ3"/>
<dbReference type="Pfam" id="PF17389">
    <property type="entry name" value="Bac_rhamnosid6H"/>
    <property type="match status" value="1"/>
</dbReference>